<proteinExistence type="predicted"/>
<dbReference type="WBParaSite" id="sdigi.contig154.g5336.t1">
    <property type="protein sequence ID" value="sdigi.contig154.g5336.t1"/>
    <property type="gene ID" value="sdigi.contig154.g5336"/>
</dbReference>
<organism evidence="2 3">
    <name type="scientific">Setaria digitata</name>
    <dbReference type="NCBI Taxonomy" id="48799"/>
    <lineage>
        <taxon>Eukaryota</taxon>
        <taxon>Metazoa</taxon>
        <taxon>Ecdysozoa</taxon>
        <taxon>Nematoda</taxon>
        <taxon>Chromadorea</taxon>
        <taxon>Rhabditida</taxon>
        <taxon>Spirurina</taxon>
        <taxon>Spiruromorpha</taxon>
        <taxon>Filarioidea</taxon>
        <taxon>Setariidae</taxon>
        <taxon>Setaria</taxon>
    </lineage>
</organism>
<sequence length="80" mass="8818">MRCSFSFGSNEEERRGGPAGERCSGWFSGASNVGFGRWLAVVIGRVGVVCRMCSISRHIRHPSVGISRVACPYHNVRYLT</sequence>
<protein>
    <submittedName>
        <fullName evidence="3">Uncharacterized protein</fullName>
    </submittedName>
</protein>
<reference evidence="3" key="1">
    <citation type="submission" date="2022-11" db="UniProtKB">
        <authorList>
            <consortium name="WormBaseParasite"/>
        </authorList>
    </citation>
    <scope>IDENTIFICATION</scope>
</reference>
<dbReference type="Proteomes" id="UP000887581">
    <property type="component" value="Unplaced"/>
</dbReference>
<evidence type="ECO:0000313" key="2">
    <source>
        <dbReference type="Proteomes" id="UP000887581"/>
    </source>
</evidence>
<feature type="region of interest" description="Disordered" evidence="1">
    <location>
        <begin position="1"/>
        <end position="21"/>
    </location>
</feature>
<evidence type="ECO:0000313" key="3">
    <source>
        <dbReference type="WBParaSite" id="sdigi.contig154.g5336.t1"/>
    </source>
</evidence>
<name>A0A915PN79_9BILA</name>
<keyword evidence="2" id="KW-1185">Reference proteome</keyword>
<evidence type="ECO:0000256" key="1">
    <source>
        <dbReference type="SAM" id="MobiDB-lite"/>
    </source>
</evidence>
<accession>A0A915PN79</accession>
<dbReference type="AlphaFoldDB" id="A0A915PN79"/>